<reference evidence="1" key="1">
    <citation type="submission" date="2022-06" db="EMBL/GenBank/DDBJ databases">
        <title>Gracilimonas sp. CAU 1638 isolated from sea sediment.</title>
        <authorList>
            <person name="Kim W."/>
        </authorList>
    </citation>
    <scope>NUCLEOTIDE SEQUENCE</scope>
    <source>
        <strain evidence="1">CAU 1638</strain>
    </source>
</reference>
<dbReference type="PROSITE" id="PS51257">
    <property type="entry name" value="PROKAR_LIPOPROTEIN"/>
    <property type="match status" value="1"/>
</dbReference>
<evidence type="ECO:0000313" key="2">
    <source>
        <dbReference type="Proteomes" id="UP001139125"/>
    </source>
</evidence>
<dbReference type="RefSeq" id="WP_255132898.1">
    <property type="nucleotide sequence ID" value="NZ_JANDBC010000001.1"/>
</dbReference>
<protein>
    <submittedName>
        <fullName evidence="1">Uncharacterized protein</fullName>
    </submittedName>
</protein>
<name>A0A9X2RFZ5_9BACT</name>
<comment type="caution">
    <text evidence="1">The sequence shown here is derived from an EMBL/GenBank/DDBJ whole genome shotgun (WGS) entry which is preliminary data.</text>
</comment>
<dbReference type="EMBL" id="JANDBC010000001">
    <property type="protein sequence ID" value="MCP9290639.1"/>
    <property type="molecule type" value="Genomic_DNA"/>
</dbReference>
<organism evidence="1 2">
    <name type="scientific">Gracilimonas sediminicola</name>
    <dbReference type="NCBI Taxonomy" id="2952158"/>
    <lineage>
        <taxon>Bacteria</taxon>
        <taxon>Pseudomonadati</taxon>
        <taxon>Balneolota</taxon>
        <taxon>Balneolia</taxon>
        <taxon>Balneolales</taxon>
        <taxon>Balneolaceae</taxon>
        <taxon>Gracilimonas</taxon>
    </lineage>
</organism>
<evidence type="ECO:0000313" key="1">
    <source>
        <dbReference type="EMBL" id="MCP9290639.1"/>
    </source>
</evidence>
<dbReference type="SUPFAM" id="SSF69322">
    <property type="entry name" value="Tricorn protease domain 2"/>
    <property type="match status" value="1"/>
</dbReference>
<proteinExistence type="predicted"/>
<dbReference type="AlphaFoldDB" id="A0A9X2RFZ5"/>
<gene>
    <name evidence="1" type="ORF">NM125_03460</name>
</gene>
<keyword evidence="2" id="KW-1185">Reference proteome</keyword>
<accession>A0A9X2RFZ5</accession>
<sequence>MKNPSLLIVVLIAILLGSCAKWKNKERIAAPVWSDDSSEIAYILNKYDYRRNYPDGGDVKNEEYSVYLTDTELTGNFEVSEVLEGNAEDLFYMKEAGYLISGSFSEEYHLTNAETGELLLTFSPNDSGICGDKIGNFQSINVIPSFDGSMLAVLETRSDCTIDIAFWEEENGQWMPQNTFDVPGNDFDGVAWIDADRLLVSACEEFCSEKFYLVHASYGVSEIDRTDNFSDPCLFVQTSSSWVDSTGQALFVDENRELAKASIWDDEELTASYPDFNEEYYQPGCNEFE</sequence>
<dbReference type="Proteomes" id="UP001139125">
    <property type="component" value="Unassembled WGS sequence"/>
</dbReference>